<dbReference type="AlphaFoldDB" id="A0A1L7I1T0"/>
<evidence type="ECO:0000313" key="1">
    <source>
        <dbReference type="EMBL" id="APU67541.1"/>
    </source>
</evidence>
<dbReference type="KEGG" id="gfl:GRFL_0817"/>
<dbReference type="RefSeq" id="WP_083643406.1">
    <property type="nucleotide sequence ID" value="NZ_AMRU01000003.1"/>
</dbReference>
<name>A0A1L7I1T0_9FLAO</name>
<accession>A0A1L7I1T0</accession>
<proteinExistence type="predicted"/>
<protein>
    <submittedName>
        <fullName evidence="1">Lipoprotein, putative</fullName>
    </submittedName>
</protein>
<evidence type="ECO:0000313" key="2">
    <source>
        <dbReference type="Proteomes" id="UP000186230"/>
    </source>
</evidence>
<keyword evidence="1" id="KW-0449">Lipoprotein</keyword>
<organism evidence="1 2">
    <name type="scientific">Christiangramia flava JLT2011</name>
    <dbReference type="NCBI Taxonomy" id="1229726"/>
    <lineage>
        <taxon>Bacteria</taxon>
        <taxon>Pseudomonadati</taxon>
        <taxon>Bacteroidota</taxon>
        <taxon>Flavobacteriia</taxon>
        <taxon>Flavobacteriales</taxon>
        <taxon>Flavobacteriaceae</taxon>
        <taxon>Christiangramia</taxon>
    </lineage>
</organism>
<dbReference type="Pfam" id="PF13590">
    <property type="entry name" value="DUF4136"/>
    <property type="match status" value="1"/>
</dbReference>
<reference evidence="1 2" key="1">
    <citation type="submission" date="2016-07" db="EMBL/GenBank/DDBJ databases">
        <title>Multi-omics approach to identify versatile polysaccharide utilization systems of a marine flavobacterium Gramella flava.</title>
        <authorList>
            <person name="Tang K."/>
        </authorList>
    </citation>
    <scope>NUCLEOTIDE SEQUENCE [LARGE SCALE GENOMIC DNA]</scope>
    <source>
        <strain evidence="1 2">JLT2011</strain>
    </source>
</reference>
<keyword evidence="2" id="KW-1185">Reference proteome</keyword>
<dbReference type="EMBL" id="CP016359">
    <property type="protein sequence ID" value="APU67541.1"/>
    <property type="molecule type" value="Genomic_DNA"/>
</dbReference>
<dbReference type="Proteomes" id="UP000186230">
    <property type="component" value="Chromosome"/>
</dbReference>
<dbReference type="OrthoDB" id="1430233at2"/>
<dbReference type="STRING" id="1229726.GRFL_0817"/>
<dbReference type="InterPro" id="IPR025411">
    <property type="entry name" value="DUF4136"/>
</dbReference>
<sequence>MKLSKYFLVLLVFAACNTPHAVYDYDQQIDFQQYSNYALFPDFRSGLSQLDENRLLNSLETAMQQKGFIKSEEPGIYINVYTEEFQQDNRSRVGVGLGGGGGNVGVGGSVGIPLGQMNTYLKLTFDFIDVKNDNLVWQAVVESPFNYDASPEKRQAQFDKIVAKALEGYPPKK</sequence>
<dbReference type="Gene3D" id="3.30.160.670">
    <property type="match status" value="1"/>
</dbReference>
<dbReference type="PROSITE" id="PS51257">
    <property type="entry name" value="PROKAR_LIPOPROTEIN"/>
    <property type="match status" value="1"/>
</dbReference>
<gene>
    <name evidence="1" type="ORF">GRFL_0817</name>
</gene>